<sequence>MKITGYGPITTPGRATRPGAAQGRFRLPGNGAAGAASEARDAGAAEGVSIAASLIALQETMLAAERDREARARADRMLEELAELQRGILGGRLSAARLRELAALADQPAVAVDGRLAEIVGAITLRARVELARLELAAAGGVANGG</sequence>
<keyword evidence="3" id="KW-1185">Reference proteome</keyword>
<dbReference type="Pfam" id="PF10768">
    <property type="entry name" value="FliX"/>
    <property type="match status" value="1"/>
</dbReference>
<dbReference type="GO" id="GO:0044781">
    <property type="term" value="P:bacterial-type flagellum organization"/>
    <property type="evidence" value="ECO:0007669"/>
    <property type="project" value="InterPro"/>
</dbReference>
<dbReference type="Proteomes" id="UP000694001">
    <property type="component" value="Chromosome"/>
</dbReference>
<dbReference type="EMBL" id="CP076448">
    <property type="protein sequence ID" value="QXM23969.1"/>
    <property type="molecule type" value="Genomic_DNA"/>
</dbReference>
<name>A0A975U0F5_9PROT</name>
<dbReference type="AlphaFoldDB" id="A0A975U0F5"/>
<dbReference type="RefSeq" id="WP_218284909.1">
    <property type="nucleotide sequence ID" value="NZ_CP076448.1"/>
</dbReference>
<evidence type="ECO:0000256" key="1">
    <source>
        <dbReference type="SAM" id="MobiDB-lite"/>
    </source>
</evidence>
<proteinExistence type="predicted"/>
<keyword evidence="2" id="KW-0282">Flagellum</keyword>
<accession>A0A975U0F5</accession>
<reference evidence="2" key="1">
    <citation type="submission" date="2021-06" db="EMBL/GenBank/DDBJ databases">
        <title>Elioraea tepida, sp. nov., a moderately thermophilic aerobic anoxygenic phototrophic bacterium isolated from an alkaline siliceous hot spring mat community in Yellowstone National Park, WY, USA.</title>
        <authorList>
            <person name="Saini M.K."/>
            <person name="Yoshida S."/>
            <person name="Sebastian A."/>
            <person name="Hirose S."/>
            <person name="Hara E."/>
            <person name="Tamaki H."/>
            <person name="Soulier N.T."/>
            <person name="Albert I."/>
            <person name="Hanada S."/>
            <person name="Bryant D.A."/>
            <person name="Tank M."/>
        </authorList>
    </citation>
    <scope>NUCLEOTIDE SEQUENCE</scope>
    <source>
        <strain evidence="2">MS-P2</strain>
    </source>
</reference>
<protein>
    <submittedName>
        <fullName evidence="2">Flagellar assembly protein FliX</fullName>
    </submittedName>
</protein>
<dbReference type="KEGG" id="elio:KO353_11830"/>
<organism evidence="2 3">
    <name type="scientific">Elioraea tepida</name>
    <dbReference type="NCBI Taxonomy" id="2843330"/>
    <lineage>
        <taxon>Bacteria</taxon>
        <taxon>Pseudomonadati</taxon>
        <taxon>Pseudomonadota</taxon>
        <taxon>Alphaproteobacteria</taxon>
        <taxon>Acetobacterales</taxon>
        <taxon>Elioraeaceae</taxon>
        <taxon>Elioraea</taxon>
    </lineage>
</organism>
<dbReference type="InterPro" id="IPR019704">
    <property type="entry name" value="Flagellar_assmbl_FliX_class2"/>
</dbReference>
<keyword evidence="2" id="KW-0969">Cilium</keyword>
<gene>
    <name evidence="2" type="ORF">KO353_11830</name>
</gene>
<feature type="region of interest" description="Disordered" evidence="1">
    <location>
        <begin position="1"/>
        <end position="23"/>
    </location>
</feature>
<evidence type="ECO:0000313" key="2">
    <source>
        <dbReference type="EMBL" id="QXM23969.1"/>
    </source>
</evidence>
<keyword evidence="2" id="KW-0966">Cell projection</keyword>
<evidence type="ECO:0000313" key="3">
    <source>
        <dbReference type="Proteomes" id="UP000694001"/>
    </source>
</evidence>